<dbReference type="PROSITE" id="PS51184">
    <property type="entry name" value="JMJC"/>
    <property type="match status" value="1"/>
</dbReference>
<keyword evidence="3" id="KW-1185">Reference proteome</keyword>
<evidence type="ECO:0000313" key="3">
    <source>
        <dbReference type="Proteomes" id="UP000601435"/>
    </source>
</evidence>
<dbReference type="EMBL" id="CAJNJA010007628">
    <property type="protein sequence ID" value="CAE7226997.1"/>
    <property type="molecule type" value="Genomic_DNA"/>
</dbReference>
<comment type="caution">
    <text evidence="2">The sequence shown here is derived from an EMBL/GenBank/DDBJ whole genome shotgun (WGS) entry which is preliminary data.</text>
</comment>
<organism evidence="2 3">
    <name type="scientific">Symbiodinium necroappetens</name>
    <dbReference type="NCBI Taxonomy" id="1628268"/>
    <lineage>
        <taxon>Eukaryota</taxon>
        <taxon>Sar</taxon>
        <taxon>Alveolata</taxon>
        <taxon>Dinophyceae</taxon>
        <taxon>Suessiales</taxon>
        <taxon>Symbiodiniaceae</taxon>
        <taxon>Symbiodinium</taxon>
    </lineage>
</organism>
<dbReference type="InterPro" id="IPR014710">
    <property type="entry name" value="RmlC-like_jellyroll"/>
</dbReference>
<evidence type="ECO:0000259" key="1">
    <source>
        <dbReference type="PROSITE" id="PS51184"/>
    </source>
</evidence>
<dbReference type="SMART" id="SM00558">
    <property type="entry name" value="JmjC"/>
    <property type="match status" value="1"/>
</dbReference>
<dbReference type="PANTHER" id="PTHR12461">
    <property type="entry name" value="HYPOXIA-INDUCIBLE FACTOR 1 ALPHA INHIBITOR-RELATED"/>
    <property type="match status" value="1"/>
</dbReference>
<dbReference type="Gene3D" id="2.60.120.10">
    <property type="entry name" value="Jelly Rolls"/>
    <property type="match status" value="1"/>
</dbReference>
<dbReference type="InterPro" id="IPR041667">
    <property type="entry name" value="Cupin_8"/>
</dbReference>
<dbReference type="AlphaFoldDB" id="A0A812KN92"/>
<proteinExistence type="predicted"/>
<reference evidence="2" key="1">
    <citation type="submission" date="2021-02" db="EMBL/GenBank/DDBJ databases">
        <authorList>
            <person name="Dougan E. K."/>
            <person name="Rhodes N."/>
            <person name="Thang M."/>
            <person name="Chan C."/>
        </authorList>
    </citation>
    <scope>NUCLEOTIDE SEQUENCE</scope>
</reference>
<accession>A0A812KN92</accession>
<evidence type="ECO:0000313" key="2">
    <source>
        <dbReference type="EMBL" id="CAE7226997.1"/>
    </source>
</evidence>
<name>A0A812KN92_9DINO</name>
<dbReference type="PANTHER" id="PTHR12461:SF105">
    <property type="entry name" value="HYPOXIA-INDUCIBLE FACTOR 1-ALPHA INHIBITOR"/>
    <property type="match status" value="1"/>
</dbReference>
<dbReference type="Proteomes" id="UP000601435">
    <property type="component" value="Unassembled WGS sequence"/>
</dbReference>
<protein>
    <submittedName>
        <fullName evidence="2">Hif1an protein</fullName>
    </submittedName>
</protein>
<dbReference type="OrthoDB" id="47172at2759"/>
<dbReference type="SUPFAM" id="SSF51197">
    <property type="entry name" value="Clavaminate synthase-like"/>
    <property type="match status" value="1"/>
</dbReference>
<dbReference type="Pfam" id="PF13621">
    <property type="entry name" value="Cupin_8"/>
    <property type="match status" value="1"/>
</dbReference>
<sequence>MTFGPSEQAALEGMLDRLRHAIHSPSPRTRREIDNEWRSAMPEGLRRELDNLPSASLLRVEPPKSLPSTQLFTSPNDKWRTHTVLAPRSVVSDVFLGTKCPIVDLSEHDQQHLRQFFNPTSQRPVVLKGFGRRLLDPSTPWTLNSLERLCGQQLVEGVRVARPGSTTFDYADEGKNLCFSDSSAKGQLEPMLFADFVARLRSSNRSPYYLWAVLLAAKADQDDLVRSPLAELLWQEGLGAFRWDELEPLRELGDLGHVKNMQLFCSGAAAVTACHYDQSQNLFLQLDGMKRFVLFPPMVGASSFLPFPISHPRDRCARARLDQGAPSDGPFASSSHYPCTALAHGQGIEAVLEPGDCLFLPQMWWHHVESLAEENVSLSIWFQGGALEQRPLPARLLRPLPGALALELVREWEFYLATEIGYGAELVLFTAWLSCSSGAAAREAGLDPPSKLAARWLRCGTLILQHAVRLLPTALLHFFIGAFNSLRFQGLEGRSGA</sequence>
<gene>
    <name evidence="2" type="primary">hif1an</name>
    <name evidence="2" type="ORF">SNEC2469_LOCUS3267</name>
</gene>
<dbReference type="InterPro" id="IPR003347">
    <property type="entry name" value="JmjC_dom"/>
</dbReference>
<feature type="non-terminal residue" evidence="2">
    <location>
        <position position="1"/>
    </location>
</feature>
<feature type="domain" description="JmjC" evidence="1">
    <location>
        <begin position="241"/>
        <end position="399"/>
    </location>
</feature>